<dbReference type="GO" id="GO:0016887">
    <property type="term" value="F:ATP hydrolysis activity"/>
    <property type="evidence" value="ECO:0007669"/>
    <property type="project" value="InterPro"/>
</dbReference>
<dbReference type="AlphaFoldDB" id="A0A0J9TMI8"/>
<evidence type="ECO:0000313" key="4">
    <source>
        <dbReference type="EMBL" id="KMZ96346.1"/>
    </source>
</evidence>
<dbReference type="PROSITE" id="PS50893">
    <property type="entry name" value="ABC_TRANSPORTER_2"/>
    <property type="match status" value="1"/>
</dbReference>
<keyword evidence="1" id="KW-0813">Transport</keyword>
<evidence type="ECO:0000259" key="3">
    <source>
        <dbReference type="PROSITE" id="PS50893"/>
    </source>
</evidence>
<accession>A0A0J9TMI8</accession>
<keyword evidence="2" id="KW-1133">Transmembrane helix</keyword>
<dbReference type="SUPFAM" id="SSF52540">
    <property type="entry name" value="P-loop containing nucleoside triphosphate hydrolases"/>
    <property type="match status" value="2"/>
</dbReference>
<protein>
    <recommendedName>
        <fullName evidence="3">ABC transporter domain-containing protein</fullName>
    </recommendedName>
</protein>
<dbReference type="InterPro" id="IPR050153">
    <property type="entry name" value="Metal_Ion_Import_ABC"/>
</dbReference>
<dbReference type="Pfam" id="PF00005">
    <property type="entry name" value="ABC_tran"/>
    <property type="match status" value="2"/>
</dbReference>
<proteinExistence type="predicted"/>
<gene>
    <name evidence="4" type="ORF">PVNG_02485</name>
</gene>
<keyword evidence="2" id="KW-0472">Membrane</keyword>
<dbReference type="InterPro" id="IPR027417">
    <property type="entry name" value="P-loop_NTPase"/>
</dbReference>
<dbReference type="PANTHER" id="PTHR42734">
    <property type="entry name" value="METAL TRANSPORT SYSTEM ATP-BINDING PROTEIN TM_0124-RELATED"/>
    <property type="match status" value="1"/>
</dbReference>
<evidence type="ECO:0000313" key="5">
    <source>
        <dbReference type="Proteomes" id="UP000053239"/>
    </source>
</evidence>
<feature type="transmembrane region" description="Helical" evidence="2">
    <location>
        <begin position="145"/>
        <end position="165"/>
    </location>
</feature>
<dbReference type="InterPro" id="IPR003439">
    <property type="entry name" value="ABC_transporter-like_ATP-bd"/>
</dbReference>
<dbReference type="EMBL" id="KQ235637">
    <property type="protein sequence ID" value="KMZ96346.1"/>
    <property type="molecule type" value="Genomic_DNA"/>
</dbReference>
<dbReference type="GO" id="GO:0005524">
    <property type="term" value="F:ATP binding"/>
    <property type="evidence" value="ECO:0007669"/>
    <property type="project" value="InterPro"/>
</dbReference>
<organism evidence="4 5">
    <name type="scientific">Plasmodium vivax North Korean</name>
    <dbReference type="NCBI Taxonomy" id="1035514"/>
    <lineage>
        <taxon>Eukaryota</taxon>
        <taxon>Sar</taxon>
        <taxon>Alveolata</taxon>
        <taxon>Apicomplexa</taxon>
        <taxon>Aconoidasida</taxon>
        <taxon>Haemosporida</taxon>
        <taxon>Plasmodiidae</taxon>
        <taxon>Plasmodium</taxon>
        <taxon>Plasmodium (Plasmodium)</taxon>
    </lineage>
</organism>
<keyword evidence="2" id="KW-0812">Transmembrane</keyword>
<dbReference type="Gene3D" id="3.40.50.300">
    <property type="entry name" value="P-loop containing nucleotide triphosphate hydrolases"/>
    <property type="match status" value="2"/>
</dbReference>
<feature type="transmembrane region" description="Helical" evidence="2">
    <location>
        <begin position="112"/>
        <end position="133"/>
    </location>
</feature>
<reference evidence="4 5" key="1">
    <citation type="submission" date="2011-09" db="EMBL/GenBank/DDBJ databases">
        <title>The Genome Sequence of Plasmodium vivax North Korean.</title>
        <authorList>
            <consortium name="The Broad Institute Genome Sequencing Platform"/>
            <consortium name="The Broad Institute Genome Sequencing Center for Infectious Disease"/>
            <person name="Neafsey D."/>
            <person name="Carlton J."/>
            <person name="Barnwell J."/>
            <person name="Collins W."/>
            <person name="Escalante A."/>
            <person name="Mullikin J."/>
            <person name="Saul A."/>
            <person name="Guigo R."/>
            <person name="Camara F."/>
            <person name="Young S.K."/>
            <person name="Zeng Q."/>
            <person name="Gargeya S."/>
            <person name="Fitzgerald M."/>
            <person name="Haas B."/>
            <person name="Abouelleil A."/>
            <person name="Alvarado L."/>
            <person name="Arachchi H.M."/>
            <person name="Berlin A."/>
            <person name="Brown A."/>
            <person name="Chapman S.B."/>
            <person name="Chen Z."/>
            <person name="Dunbar C."/>
            <person name="Freedman E."/>
            <person name="Gearin G."/>
            <person name="Gellesch M."/>
            <person name="Goldberg J."/>
            <person name="Griggs A."/>
            <person name="Gujja S."/>
            <person name="Heiman D."/>
            <person name="Howarth C."/>
            <person name="Larson L."/>
            <person name="Lui A."/>
            <person name="MacDonald P.J.P."/>
            <person name="Montmayeur A."/>
            <person name="Murphy C."/>
            <person name="Neiman D."/>
            <person name="Pearson M."/>
            <person name="Priest M."/>
            <person name="Roberts A."/>
            <person name="Saif S."/>
            <person name="Shea T."/>
            <person name="Shenoy N."/>
            <person name="Sisk P."/>
            <person name="Stolte C."/>
            <person name="Sykes S."/>
            <person name="Wortman J."/>
            <person name="Nusbaum C."/>
            <person name="Birren B."/>
        </authorList>
    </citation>
    <scope>NUCLEOTIDE SEQUENCE [LARGE SCALE GENOMIC DNA]</scope>
    <source>
        <strain evidence="4 5">North Korean</strain>
    </source>
</reference>
<evidence type="ECO:0000256" key="2">
    <source>
        <dbReference type="SAM" id="Phobius"/>
    </source>
</evidence>
<feature type="domain" description="ABC transporter" evidence="3">
    <location>
        <begin position="141"/>
        <end position="393"/>
    </location>
</feature>
<name>A0A0J9TMI8_PLAVI</name>
<evidence type="ECO:0000256" key="1">
    <source>
        <dbReference type="ARBA" id="ARBA00022448"/>
    </source>
</evidence>
<dbReference type="Proteomes" id="UP000053239">
    <property type="component" value="Unassembled WGS sequence"/>
</dbReference>
<sequence>MGELSGGQRRRVILASILVRDVSVIVLDEPTTHLDVDSKNFLISFLKSLHASGKTIIANLHNFSEIKQLSTRIIALREGKVFKEGSTREILRPSILNQIYDLTLSDRRGINIFLAVIICLHIALKIVFFSRIYSSSINIDKKLKHLFFLEGIFNPFGISFLGYSLKALPVREWTPKKGKLESYSNFFSKIFKTSFPEITPSTTNLLTVSNLSFSYHSKSKFISSIYRYFYRLTFQKHRLEESSVTRDPYQILKEINLNLRTKKFIAIVGLLTKISKKQKDRQIEEVLQNLSLIEEGNKPLWALSGGNRQKSIIARSIIQNAKVIVLDEPLSFLDIRSKILVLDYLNFLKNTYGISIIMVHHELTQVHEYLDEVIVVDGGYVSQHIKDVKNISITNF</sequence>